<gene>
    <name evidence="1" type="ORF">GHA_00830</name>
</gene>
<accession>A0ABM8MEP6</accession>
<dbReference type="RefSeq" id="WP_239174545.1">
    <property type="nucleotide sequence ID" value="NZ_CAHPRB010000002.1"/>
</dbReference>
<evidence type="ECO:0000313" key="1">
    <source>
        <dbReference type="EMBL" id="CAB5539130.1"/>
    </source>
</evidence>
<keyword evidence="2" id="KW-1185">Reference proteome</keyword>
<sequence>MGSIFLSASIPVIGRGHYHETANPFLIQCAVRELVIAIIRKHKIVWGGHPAITPMIWNLCEDLGQKYSESVILYQSNYFEDRFPEETALFNNVIFTPATQGDRDRSLEIMREAMLSRDDLVAAVFIGGMDGVEIEYNLFKKYHPSAKIIPLMAPGGAALDLAKQYGYLEDSNSLNDIDFASIFYNELIVPY</sequence>
<evidence type="ECO:0000313" key="2">
    <source>
        <dbReference type="Proteomes" id="UP000835792"/>
    </source>
</evidence>
<name>A0ABM8MEP6_9ENTR</name>
<dbReference type="Pfam" id="PF18180">
    <property type="entry name" value="LD_cluster3"/>
    <property type="match status" value="1"/>
</dbReference>
<proteinExistence type="predicted"/>
<comment type="caution">
    <text evidence="1">The sequence shown here is derived from an EMBL/GenBank/DDBJ whole genome shotgun (WGS) entry which is preliminary data.</text>
</comment>
<dbReference type="InterPro" id="IPR041197">
    <property type="entry name" value="LD_cluster3"/>
</dbReference>
<reference evidence="1" key="1">
    <citation type="submission" date="2020-05" db="EMBL/GenBank/DDBJ databases">
        <authorList>
            <person name="Delgado-Blas J."/>
        </authorList>
    </citation>
    <scope>NUCLEOTIDE SEQUENCE</scope>
    <source>
        <strain evidence="1">BB1468</strain>
    </source>
</reference>
<dbReference type="EMBL" id="CAHPRB010000002">
    <property type="protein sequence ID" value="CAB5539130.1"/>
    <property type="molecule type" value="Genomic_DNA"/>
</dbReference>
<protein>
    <submittedName>
        <fullName evidence="1">Uncharacterized protein</fullName>
    </submittedName>
</protein>
<organism evidence="1 2">
    <name type="scientific">Citrobacter youngae</name>
    <dbReference type="NCBI Taxonomy" id="133448"/>
    <lineage>
        <taxon>Bacteria</taxon>
        <taxon>Pseudomonadati</taxon>
        <taxon>Pseudomonadota</taxon>
        <taxon>Gammaproteobacteria</taxon>
        <taxon>Enterobacterales</taxon>
        <taxon>Enterobacteriaceae</taxon>
        <taxon>Citrobacter</taxon>
        <taxon>Citrobacter freundii complex</taxon>
    </lineage>
</organism>
<dbReference type="Proteomes" id="UP000835792">
    <property type="component" value="Unassembled WGS sequence"/>
</dbReference>